<evidence type="ECO:0000256" key="1">
    <source>
        <dbReference type="SAM" id="MobiDB-lite"/>
    </source>
</evidence>
<reference evidence="2" key="1">
    <citation type="submission" date="2019-08" db="EMBL/GenBank/DDBJ databases">
        <title>Three high-quality genomes provides insights into domestication of ducks.</title>
        <authorList>
            <person name="Hou Z.C."/>
            <person name="Zhu F."/>
            <person name="Yin Z.T."/>
            <person name="Zhang F."/>
        </authorList>
    </citation>
    <scope>NUCLEOTIDE SEQUENCE [LARGE SCALE GENOMIC DNA]</scope>
</reference>
<proteinExistence type="predicted"/>
<feature type="compositionally biased region" description="Basic and acidic residues" evidence="1">
    <location>
        <begin position="1"/>
        <end position="13"/>
    </location>
</feature>
<reference evidence="2" key="3">
    <citation type="submission" date="2025-09" db="UniProtKB">
        <authorList>
            <consortium name="Ensembl"/>
        </authorList>
    </citation>
    <scope>IDENTIFICATION</scope>
</reference>
<evidence type="ECO:0000313" key="2">
    <source>
        <dbReference type="Ensembl" id="ENSAPLP00020003348.1"/>
    </source>
</evidence>
<reference evidence="2" key="2">
    <citation type="submission" date="2025-08" db="UniProtKB">
        <authorList>
            <consortium name="Ensembl"/>
        </authorList>
    </citation>
    <scope>IDENTIFICATION</scope>
</reference>
<name>A0A8B9QUY9_ANAPL</name>
<evidence type="ECO:0000313" key="3">
    <source>
        <dbReference type="Proteomes" id="UP000694400"/>
    </source>
</evidence>
<feature type="region of interest" description="Disordered" evidence="1">
    <location>
        <begin position="1"/>
        <end position="58"/>
    </location>
</feature>
<sequence>MGRAAKEEIAEIKPHKRRLQNRRGPVPRLATATPPVSLRQGPRLAPMGAEHARGGWSARGSGVQSGFSCLSQFLPVSPSSCRPVCDLGTHFPSS</sequence>
<dbReference type="Proteomes" id="UP000694400">
    <property type="component" value="Chromosome 1"/>
</dbReference>
<dbReference type="Ensembl" id="ENSAPLT00020003598.1">
    <property type="protein sequence ID" value="ENSAPLP00020003348.1"/>
    <property type="gene ID" value="ENSAPLG00020002465.1"/>
</dbReference>
<accession>A0A8B9QUY9</accession>
<dbReference type="AlphaFoldDB" id="A0A8B9QUY9"/>
<protein>
    <submittedName>
        <fullName evidence="2">Uncharacterized protein</fullName>
    </submittedName>
</protein>
<organism evidence="2 3">
    <name type="scientific">Anas platyrhynchos</name>
    <name type="common">Mallard</name>
    <name type="synonym">Anas boschas</name>
    <dbReference type="NCBI Taxonomy" id="8839"/>
    <lineage>
        <taxon>Eukaryota</taxon>
        <taxon>Metazoa</taxon>
        <taxon>Chordata</taxon>
        <taxon>Craniata</taxon>
        <taxon>Vertebrata</taxon>
        <taxon>Euteleostomi</taxon>
        <taxon>Archelosauria</taxon>
        <taxon>Archosauria</taxon>
        <taxon>Dinosauria</taxon>
        <taxon>Saurischia</taxon>
        <taxon>Theropoda</taxon>
        <taxon>Coelurosauria</taxon>
        <taxon>Aves</taxon>
        <taxon>Neognathae</taxon>
        <taxon>Galloanserae</taxon>
        <taxon>Anseriformes</taxon>
        <taxon>Anatidae</taxon>
        <taxon>Anatinae</taxon>
        <taxon>Anas</taxon>
    </lineage>
</organism>